<dbReference type="NCBIfam" id="NF002774">
    <property type="entry name" value="PRK02868.1"/>
    <property type="match status" value="1"/>
</dbReference>
<dbReference type="Pfam" id="PF06790">
    <property type="entry name" value="UPF0259"/>
    <property type="match status" value="1"/>
</dbReference>
<dbReference type="OrthoDB" id="6554514at2"/>
<dbReference type="AlphaFoldDB" id="A0A4D6XYD8"/>
<keyword evidence="3 7" id="KW-1003">Cell membrane</keyword>
<keyword evidence="6 7" id="KW-0472">Membrane</keyword>
<proteinExistence type="inferred from homology"/>
<evidence type="ECO:0000256" key="3">
    <source>
        <dbReference type="ARBA" id="ARBA00022475"/>
    </source>
</evidence>
<keyword evidence="5 7" id="KW-1133">Transmembrane helix</keyword>
<gene>
    <name evidence="8" type="ORF">D9V68_01405</name>
</gene>
<feature type="transmembrane region" description="Helical" evidence="7">
    <location>
        <begin position="145"/>
        <end position="166"/>
    </location>
</feature>
<evidence type="ECO:0000256" key="4">
    <source>
        <dbReference type="ARBA" id="ARBA00022692"/>
    </source>
</evidence>
<keyword evidence="4 7" id="KW-0812">Transmembrane</keyword>
<accession>A0A4D6XYD8</accession>
<organism evidence="8 9">
    <name type="scientific">Buchnera aphidicola</name>
    <name type="common">Hyperomyzus lactucae</name>
    <dbReference type="NCBI Taxonomy" id="1241860"/>
    <lineage>
        <taxon>Bacteria</taxon>
        <taxon>Pseudomonadati</taxon>
        <taxon>Pseudomonadota</taxon>
        <taxon>Gammaproteobacteria</taxon>
        <taxon>Enterobacterales</taxon>
        <taxon>Erwiniaceae</taxon>
        <taxon>Buchnera</taxon>
    </lineage>
</organism>
<evidence type="ECO:0000256" key="5">
    <source>
        <dbReference type="ARBA" id="ARBA00022989"/>
    </source>
</evidence>
<evidence type="ECO:0000256" key="6">
    <source>
        <dbReference type="ARBA" id="ARBA00023136"/>
    </source>
</evidence>
<sequence>MLITAKELRHDTRHFFHKQIATIFFISIFITFISMFIDMFIKPDMHIIFIIENNNFINAESLLELIHNMNLEEKAQLLKYSIFKIIELLINKTLLLGSMITLISNLSKDKKEPILKVLHSLFLFLPSLFILNFMIAFIIQLGFMLLVIPGIVLTIILSLTPIIFYFKKNSLIDSIRLSMHISWKNIKIIASGVLLWMFGKFILITLLSSIYLSNKNIVFLISNISTNILYSILIIYLFRFYMIFSNT</sequence>
<reference evidence="8 9" key="2">
    <citation type="submission" date="2019-05" db="EMBL/GenBank/DDBJ databases">
        <title>Genome evolution of the obligate endosymbiont Buchnera aphidicola.</title>
        <authorList>
            <person name="Moran N.A."/>
        </authorList>
    </citation>
    <scope>NUCLEOTIDE SEQUENCE [LARGE SCALE GENOMIC DNA]</scope>
    <source>
        <strain evidence="8 9">Hla</strain>
    </source>
</reference>
<protein>
    <recommendedName>
        <fullName evidence="7">UPF0259 membrane protein D9V68_01405</fullName>
    </recommendedName>
</protein>
<evidence type="ECO:0000313" key="8">
    <source>
        <dbReference type="EMBL" id="QCI20999.1"/>
    </source>
</evidence>
<evidence type="ECO:0000256" key="2">
    <source>
        <dbReference type="ARBA" id="ARBA00005633"/>
    </source>
</evidence>
<evidence type="ECO:0000256" key="7">
    <source>
        <dbReference type="HAMAP-Rule" id="MF_01067"/>
    </source>
</evidence>
<dbReference type="InterPro" id="IPR009627">
    <property type="entry name" value="UPF0259"/>
</dbReference>
<dbReference type="Proteomes" id="UP000298738">
    <property type="component" value="Chromosome"/>
</dbReference>
<feature type="transmembrane region" description="Helical" evidence="7">
    <location>
        <begin position="118"/>
        <end position="139"/>
    </location>
</feature>
<reference evidence="8 9" key="1">
    <citation type="submission" date="2018-12" db="EMBL/GenBank/DDBJ databases">
        <authorList>
            <person name="Chong R.A."/>
        </authorList>
    </citation>
    <scope>NUCLEOTIDE SEQUENCE [LARGE SCALE GENOMIC DNA]</scope>
    <source>
        <strain evidence="8 9">Hla</strain>
    </source>
</reference>
<comment type="similarity">
    <text evidence="2 7">Belongs to the UPF0259 family.</text>
</comment>
<feature type="transmembrane region" description="Helical" evidence="7">
    <location>
        <begin position="217"/>
        <end position="238"/>
    </location>
</feature>
<dbReference type="RefSeq" id="WP_158357620.1">
    <property type="nucleotide sequence ID" value="NZ_CP034876.1"/>
</dbReference>
<dbReference type="GO" id="GO:0005886">
    <property type="term" value="C:plasma membrane"/>
    <property type="evidence" value="ECO:0007669"/>
    <property type="project" value="UniProtKB-SubCell"/>
</dbReference>
<comment type="subcellular location">
    <subcellularLocation>
        <location evidence="1">Cell inner membrane</location>
        <topology evidence="1">Multi-pass membrane protein</topology>
    </subcellularLocation>
    <subcellularLocation>
        <location evidence="7">Cell membrane</location>
        <topology evidence="7">Multi-pass membrane protein</topology>
    </subcellularLocation>
</comment>
<evidence type="ECO:0000256" key="1">
    <source>
        <dbReference type="ARBA" id="ARBA00004429"/>
    </source>
</evidence>
<feature type="transmembrane region" description="Helical" evidence="7">
    <location>
        <begin position="186"/>
        <end position="211"/>
    </location>
</feature>
<name>A0A4D6XYD8_9GAMM</name>
<dbReference type="EMBL" id="CP034876">
    <property type="protein sequence ID" value="QCI20999.1"/>
    <property type="molecule type" value="Genomic_DNA"/>
</dbReference>
<dbReference type="HAMAP" id="MF_01067">
    <property type="entry name" value="UPF0259"/>
    <property type="match status" value="1"/>
</dbReference>
<feature type="transmembrane region" description="Helical" evidence="7">
    <location>
        <begin position="85"/>
        <end position="106"/>
    </location>
</feature>
<feature type="transmembrane region" description="Helical" evidence="7">
    <location>
        <begin position="20"/>
        <end position="41"/>
    </location>
</feature>
<evidence type="ECO:0000313" key="9">
    <source>
        <dbReference type="Proteomes" id="UP000298738"/>
    </source>
</evidence>